<name>A0A4U1C6S2_9SPHI</name>
<dbReference type="PROSITE" id="PS51704">
    <property type="entry name" value="GP_PDE"/>
    <property type="match status" value="1"/>
</dbReference>
<accession>A0A4U1C6S2</accession>
<dbReference type="OrthoDB" id="9776255at2"/>
<gene>
    <name evidence="2" type="ORF">FA046_03305</name>
</gene>
<sequence>MASVQILTAQVKTNNSILLSNYTFLESERVIGQISVQQPNTSIKKVSISGADAAFFKSNKKHQLIIKSNKSKKFYNIQLLVTNDQNIQLQQNFTIVKDEFLKNKVIAHRGAWKNLPTAENSIAALQQAIKLGCQGSEFDVHISADSVAFINHDPAFKKVEIEQTSSLVLKELTLSNNEKLPLLDDYLKAGKNQNHTKLILEIKPTKLGLDRVKLIAKSVLESVSENEAQAWVEYISFDYEICKALMAIDPFAKVAYLNGDKSPEQLAADKFYGLDYHYSVFKKNPDWIKNALALGLTVNAWTANDTETIQWLLDSKATFITTNEPELALKMVSK</sequence>
<evidence type="ECO:0000259" key="1">
    <source>
        <dbReference type="PROSITE" id="PS51704"/>
    </source>
</evidence>
<dbReference type="GO" id="GO:0006629">
    <property type="term" value="P:lipid metabolic process"/>
    <property type="evidence" value="ECO:0007669"/>
    <property type="project" value="InterPro"/>
</dbReference>
<dbReference type="AlphaFoldDB" id="A0A4U1C6S2"/>
<comment type="caution">
    <text evidence="2">The sequence shown here is derived from an EMBL/GenBank/DDBJ whole genome shotgun (WGS) entry which is preliminary data.</text>
</comment>
<dbReference type="InterPro" id="IPR030395">
    <property type="entry name" value="GP_PDE_dom"/>
</dbReference>
<dbReference type="Proteomes" id="UP000308181">
    <property type="component" value="Unassembled WGS sequence"/>
</dbReference>
<evidence type="ECO:0000313" key="3">
    <source>
        <dbReference type="Proteomes" id="UP000308181"/>
    </source>
</evidence>
<reference evidence="2 3" key="1">
    <citation type="submission" date="2019-04" db="EMBL/GenBank/DDBJ databases">
        <title>Pedobacter sp. AR-3-17 sp. nov., isolated from Arctic soil.</title>
        <authorList>
            <person name="Dahal R.H."/>
            <person name="Kim D.-U."/>
        </authorList>
    </citation>
    <scope>NUCLEOTIDE SEQUENCE [LARGE SCALE GENOMIC DNA]</scope>
    <source>
        <strain evidence="2 3">AR-3-17</strain>
    </source>
</reference>
<dbReference type="InterPro" id="IPR017946">
    <property type="entry name" value="PLC-like_Pdiesterase_TIM-brl"/>
</dbReference>
<dbReference type="GO" id="GO:0008081">
    <property type="term" value="F:phosphoric diester hydrolase activity"/>
    <property type="evidence" value="ECO:0007669"/>
    <property type="project" value="InterPro"/>
</dbReference>
<evidence type="ECO:0000313" key="2">
    <source>
        <dbReference type="EMBL" id="TKC01119.1"/>
    </source>
</evidence>
<organism evidence="2 3">
    <name type="scientific">Pedobacter cryophilus</name>
    <dbReference type="NCBI Taxonomy" id="2571271"/>
    <lineage>
        <taxon>Bacteria</taxon>
        <taxon>Pseudomonadati</taxon>
        <taxon>Bacteroidota</taxon>
        <taxon>Sphingobacteriia</taxon>
        <taxon>Sphingobacteriales</taxon>
        <taxon>Sphingobacteriaceae</taxon>
        <taxon>Pedobacter</taxon>
    </lineage>
</organism>
<proteinExistence type="predicted"/>
<protein>
    <submittedName>
        <fullName evidence="2">Glycerophosphodiester phosphodiesterase</fullName>
    </submittedName>
</protein>
<dbReference type="SUPFAM" id="SSF51695">
    <property type="entry name" value="PLC-like phosphodiesterases"/>
    <property type="match status" value="1"/>
</dbReference>
<feature type="domain" description="GP-PDE" evidence="1">
    <location>
        <begin position="103"/>
        <end position="332"/>
    </location>
</feature>
<dbReference type="PANTHER" id="PTHR46211:SF1">
    <property type="entry name" value="GLYCEROPHOSPHODIESTER PHOSPHODIESTERASE, CYTOPLASMIC"/>
    <property type="match status" value="1"/>
</dbReference>
<dbReference type="Gene3D" id="3.20.20.190">
    <property type="entry name" value="Phosphatidylinositol (PI) phosphodiesterase"/>
    <property type="match status" value="1"/>
</dbReference>
<dbReference type="EMBL" id="SWBP01000001">
    <property type="protein sequence ID" value="TKC01119.1"/>
    <property type="molecule type" value="Genomic_DNA"/>
</dbReference>
<dbReference type="PANTHER" id="PTHR46211">
    <property type="entry name" value="GLYCEROPHOSPHORYL DIESTER PHOSPHODIESTERASE"/>
    <property type="match status" value="1"/>
</dbReference>
<dbReference type="Pfam" id="PF03009">
    <property type="entry name" value="GDPD"/>
    <property type="match status" value="1"/>
</dbReference>
<keyword evidence="3" id="KW-1185">Reference proteome</keyword>